<comment type="caution">
    <text evidence="8">The sequence shown here is derived from an EMBL/GenBank/DDBJ whole genome shotgun (WGS) entry which is preliminary data.</text>
</comment>
<evidence type="ECO:0000256" key="4">
    <source>
        <dbReference type="ARBA" id="ARBA00022528"/>
    </source>
</evidence>
<dbReference type="GO" id="GO:0009707">
    <property type="term" value="C:chloroplast outer membrane"/>
    <property type="evidence" value="ECO:0007669"/>
    <property type="project" value="TreeGrafter"/>
</dbReference>
<evidence type="ECO:0000256" key="7">
    <source>
        <dbReference type="ARBA" id="ARBA00023136"/>
    </source>
</evidence>
<evidence type="ECO:0000313" key="9">
    <source>
        <dbReference type="Proteomes" id="UP000811609"/>
    </source>
</evidence>
<keyword evidence="7" id="KW-0472">Membrane</keyword>
<accession>A0A8T1R9Z9</accession>
<evidence type="ECO:0000256" key="6">
    <source>
        <dbReference type="ARBA" id="ARBA00022679"/>
    </source>
</evidence>
<protein>
    <recommendedName>
        <fullName evidence="10">Digalactosyldiacylglycerol synthase</fullName>
    </recommendedName>
</protein>
<dbReference type="PANTHER" id="PTHR46132:SF1">
    <property type="entry name" value="DIGALACTOSYLDIACYLGLYCEROL SYNTHASE 2, CHLOROPLASTIC"/>
    <property type="match status" value="1"/>
</dbReference>
<evidence type="ECO:0000256" key="1">
    <source>
        <dbReference type="ARBA" id="ARBA00004229"/>
    </source>
</evidence>
<comment type="similarity">
    <text evidence="3">Belongs to the glycosyltransferase group 1 family. Glycosyltransferase 4 subfamily.</text>
</comment>
<dbReference type="AlphaFoldDB" id="A0A8T1R9Z9"/>
<gene>
    <name evidence="8" type="ORF">CIPAW_02G027400</name>
</gene>
<dbReference type="EMBL" id="CM031810">
    <property type="protein sequence ID" value="KAG6663445.1"/>
    <property type="molecule type" value="Genomic_DNA"/>
</dbReference>
<dbReference type="GO" id="GO:0046481">
    <property type="term" value="F:digalactosyldiacylglycerol synthase activity"/>
    <property type="evidence" value="ECO:0007669"/>
    <property type="project" value="InterPro"/>
</dbReference>
<keyword evidence="4" id="KW-0150">Chloroplast</keyword>
<sequence length="260" mass="29893">MDKKQHIAIFTTANLPWMTGTAANPLFRAAYLSKNGERKVTLVIPWLSLKDQEMVYPNSITFSSSIEQEKYVHYIRFYPGRHHLVVQFSQDKRSVFAVGHISEVIPDEDAYIVVKFRMVIGIIHTQYLEYVKREKNGQMQAFLLNVINSWVVIIYCHKLSAATQDYPKSIICNVHGIEQLQNGKQTFTKGAYYIGKMVWSKGYKELLKLLHDHQMELVGLEVDLYGSGEDSDQVQEAAKRLEVFVTVHLGCDHADPLFHE</sequence>
<evidence type="ECO:0000256" key="5">
    <source>
        <dbReference type="ARBA" id="ARBA00022640"/>
    </source>
</evidence>
<comment type="subcellular location">
    <subcellularLocation>
        <location evidence="2">Membrane</location>
    </subcellularLocation>
    <subcellularLocation>
        <location evidence="1">Plastid</location>
        <location evidence="1">Chloroplast</location>
    </subcellularLocation>
</comment>
<dbReference type="PANTHER" id="PTHR46132">
    <property type="entry name" value="DIGALACTOSYLDIACYLGLYCEROL SYNTHASE 2, CHLOROPLASTIC"/>
    <property type="match status" value="1"/>
</dbReference>
<dbReference type="OrthoDB" id="44480at2759"/>
<proteinExistence type="inferred from homology"/>
<keyword evidence="9" id="KW-1185">Reference proteome</keyword>
<evidence type="ECO:0000256" key="3">
    <source>
        <dbReference type="ARBA" id="ARBA00009481"/>
    </source>
</evidence>
<dbReference type="SUPFAM" id="SSF53756">
    <property type="entry name" value="UDP-Glycosyltransferase/glycogen phosphorylase"/>
    <property type="match status" value="1"/>
</dbReference>
<name>A0A8T1R9Z9_CARIL</name>
<dbReference type="Proteomes" id="UP000811609">
    <property type="component" value="Chromosome 2"/>
</dbReference>
<keyword evidence="6" id="KW-0808">Transferase</keyword>
<evidence type="ECO:0008006" key="10">
    <source>
        <dbReference type="Google" id="ProtNLM"/>
    </source>
</evidence>
<dbReference type="InterPro" id="IPR044525">
    <property type="entry name" value="DGDG1/2"/>
</dbReference>
<evidence type="ECO:0000256" key="2">
    <source>
        <dbReference type="ARBA" id="ARBA00004370"/>
    </source>
</evidence>
<dbReference type="GO" id="GO:0019375">
    <property type="term" value="P:galactolipid biosynthetic process"/>
    <property type="evidence" value="ECO:0007669"/>
    <property type="project" value="TreeGrafter"/>
</dbReference>
<evidence type="ECO:0000313" key="8">
    <source>
        <dbReference type="EMBL" id="KAG6663445.1"/>
    </source>
</evidence>
<reference evidence="8" key="1">
    <citation type="submission" date="2020-12" db="EMBL/GenBank/DDBJ databases">
        <title>WGS assembly of Carya illinoinensis cv. Pawnee.</title>
        <authorList>
            <person name="Platts A."/>
            <person name="Shu S."/>
            <person name="Wright S."/>
            <person name="Barry K."/>
            <person name="Edger P."/>
            <person name="Pires J.C."/>
            <person name="Schmutz J."/>
        </authorList>
    </citation>
    <scope>NUCLEOTIDE SEQUENCE</scope>
    <source>
        <tissue evidence="8">Leaf</tissue>
    </source>
</reference>
<organism evidence="8 9">
    <name type="scientific">Carya illinoinensis</name>
    <name type="common">Pecan</name>
    <dbReference type="NCBI Taxonomy" id="32201"/>
    <lineage>
        <taxon>Eukaryota</taxon>
        <taxon>Viridiplantae</taxon>
        <taxon>Streptophyta</taxon>
        <taxon>Embryophyta</taxon>
        <taxon>Tracheophyta</taxon>
        <taxon>Spermatophyta</taxon>
        <taxon>Magnoliopsida</taxon>
        <taxon>eudicotyledons</taxon>
        <taxon>Gunneridae</taxon>
        <taxon>Pentapetalae</taxon>
        <taxon>rosids</taxon>
        <taxon>fabids</taxon>
        <taxon>Fagales</taxon>
        <taxon>Juglandaceae</taxon>
        <taxon>Carya</taxon>
    </lineage>
</organism>
<keyword evidence="5" id="KW-0934">Plastid</keyword>